<dbReference type="InterPro" id="IPR029058">
    <property type="entry name" value="AB_hydrolase_fold"/>
</dbReference>
<proteinExistence type="predicted"/>
<feature type="signal peptide" evidence="2">
    <location>
        <begin position="1"/>
        <end position="30"/>
    </location>
</feature>
<evidence type="ECO:0000313" key="3">
    <source>
        <dbReference type="EMBL" id="KAA5827125.1"/>
    </source>
</evidence>
<dbReference type="Pfam" id="PF03583">
    <property type="entry name" value="LIP"/>
    <property type="match status" value="1"/>
</dbReference>
<dbReference type="EMBL" id="VWPH01000016">
    <property type="protein sequence ID" value="KAA5827125.1"/>
    <property type="molecule type" value="Genomic_DNA"/>
</dbReference>
<dbReference type="InterPro" id="IPR005152">
    <property type="entry name" value="Lipase_secreted"/>
</dbReference>
<dbReference type="Proteomes" id="UP000323946">
    <property type="component" value="Unassembled WGS sequence"/>
</dbReference>
<dbReference type="PANTHER" id="PTHR34853:SF1">
    <property type="entry name" value="LIPASE 5"/>
    <property type="match status" value="1"/>
</dbReference>
<keyword evidence="2" id="KW-0732">Signal</keyword>
<accession>A0A5M7BJ08</accession>
<keyword evidence="4" id="KW-1185">Reference proteome</keyword>
<dbReference type="SUPFAM" id="SSF53474">
    <property type="entry name" value="alpha/beta-Hydrolases"/>
    <property type="match status" value="1"/>
</dbReference>
<dbReference type="SMR" id="A0A5M7BJ08"/>
<dbReference type="OrthoDB" id="9798122at2"/>
<feature type="region of interest" description="Disordered" evidence="1">
    <location>
        <begin position="34"/>
        <end position="54"/>
    </location>
</feature>
<evidence type="ECO:0000256" key="2">
    <source>
        <dbReference type="SAM" id="SignalP"/>
    </source>
</evidence>
<reference evidence="3 4" key="1">
    <citation type="submission" date="2019-09" db="EMBL/GenBank/DDBJ databases">
        <title>Draft genome sequence of the thermophilic Saccharopolyspora hirsuta VKM Ac-666T.</title>
        <authorList>
            <person name="Lobastova T.G."/>
            <person name="Fokina V."/>
            <person name="Bragin E.Y."/>
            <person name="Shtratnikova V.Y."/>
            <person name="Starodumova I.P."/>
            <person name="Tarlachkov S.V."/>
            <person name="Donova M.V."/>
        </authorList>
    </citation>
    <scope>NUCLEOTIDE SEQUENCE [LARGE SCALE GENOMIC DNA]</scope>
    <source>
        <strain evidence="3 4">VKM Ac-666</strain>
    </source>
</reference>
<evidence type="ECO:0000313" key="4">
    <source>
        <dbReference type="Proteomes" id="UP000323946"/>
    </source>
</evidence>
<dbReference type="GO" id="GO:0004806">
    <property type="term" value="F:triacylglycerol lipase activity"/>
    <property type="evidence" value="ECO:0007669"/>
    <property type="project" value="InterPro"/>
</dbReference>
<feature type="chain" id="PRO_5024410760" evidence="2">
    <location>
        <begin position="31"/>
        <end position="409"/>
    </location>
</feature>
<dbReference type="PIRSF" id="PIRSF029171">
    <property type="entry name" value="Esterase_LipA"/>
    <property type="match status" value="1"/>
</dbReference>
<dbReference type="Gene3D" id="1.10.260.130">
    <property type="match status" value="1"/>
</dbReference>
<organism evidence="3 4">
    <name type="scientific">Saccharopolyspora hirsuta</name>
    <dbReference type="NCBI Taxonomy" id="1837"/>
    <lineage>
        <taxon>Bacteria</taxon>
        <taxon>Bacillati</taxon>
        <taxon>Actinomycetota</taxon>
        <taxon>Actinomycetes</taxon>
        <taxon>Pseudonocardiales</taxon>
        <taxon>Pseudonocardiaceae</taxon>
        <taxon>Saccharopolyspora</taxon>
    </lineage>
</organism>
<name>A0A5M7BJ08_SACHI</name>
<dbReference type="Gene3D" id="3.40.50.1820">
    <property type="entry name" value="alpha/beta hydrolase"/>
    <property type="match status" value="1"/>
</dbReference>
<dbReference type="GO" id="GO:0016042">
    <property type="term" value="P:lipid catabolic process"/>
    <property type="evidence" value="ECO:0007669"/>
    <property type="project" value="InterPro"/>
</dbReference>
<comment type="caution">
    <text evidence="3">The sequence shown here is derived from an EMBL/GenBank/DDBJ whole genome shotgun (WGS) entry which is preliminary data.</text>
</comment>
<dbReference type="RefSeq" id="WP_150070092.1">
    <property type="nucleotide sequence ID" value="NZ_JBEPDJ010000022.1"/>
</dbReference>
<dbReference type="AlphaFoldDB" id="A0A5M7BJ08"/>
<evidence type="ECO:0000256" key="1">
    <source>
        <dbReference type="SAM" id="MobiDB-lite"/>
    </source>
</evidence>
<dbReference type="PANTHER" id="PTHR34853">
    <property type="match status" value="1"/>
</dbReference>
<sequence length="409" mass="42359">MTAALRRGASAVIATAITATALVVTGPAASADEAFYQPPDPLPAGRDGDVIKSQPSNIAGAQATRIMYLSQDEDGTAIPVTGTVLVPDKPWEGPGPRPIVGYAPFTAGIGDQCAPSKTLAGEPGGDITTEFQRGFINQLLDRGIAVAQTDYQGLGTPGDHTYVMREVSAHAVLDGIRAAQRLPEADLPDDGPVGITGYSQGGGAAAAAAELAPQYAPELDLKGAYSGAPPADLSVLAESIDGSYAAGFGGFALIGTNAAYPELRIVEDLANDKGKQFFEEARKVCTLEALVKFAGMKTSDLTADGRSLAEYLAVEPFRTVAEQQRVGNLAPAVPVQVGHNPADDIVPYEQGKQMARDWCAKGASVQFTDLPAAPVFAHVGALPPAQADSANWLVDRFTGKPAPSNCGQF</sequence>
<gene>
    <name evidence="3" type="ORF">F1721_29520</name>
</gene>
<protein>
    <submittedName>
        <fullName evidence="3">Lipase</fullName>
    </submittedName>
</protein>